<feature type="binding site" description="type 1 copper site" evidence="12">
    <location>
        <position position="197"/>
    </location>
    <ligand>
        <name>Cu cation</name>
        <dbReference type="ChEBI" id="CHEBI:23378"/>
        <label>1</label>
    </ligand>
</feature>
<feature type="binding site" description="type 1 copper site" evidence="12">
    <location>
        <position position="196"/>
    </location>
    <ligand>
        <name>Cu cation</name>
        <dbReference type="ChEBI" id="CHEBI:23378"/>
        <label>1</label>
    </ligand>
</feature>
<evidence type="ECO:0000256" key="9">
    <source>
        <dbReference type="ARBA" id="ARBA00023002"/>
    </source>
</evidence>
<feature type="binding site" description="type 1 copper site" evidence="12">
    <location>
        <position position="159"/>
    </location>
    <ligand>
        <name>Cu cation</name>
        <dbReference type="ChEBI" id="CHEBI:23378"/>
        <label>1</label>
    </ligand>
</feature>
<protein>
    <recommendedName>
        <fullName evidence="6">Copper-containing nitrite reductase</fullName>
        <ecNumber evidence="5">1.7.2.1</ecNumber>
    </recommendedName>
</protein>
<geneLocation type="plasmid" evidence="16">
    <name>sym pNGR234b</name>
</geneLocation>
<keyword evidence="9" id="KW-0560">Oxidoreductase</keyword>
<evidence type="ECO:0000313" key="16">
    <source>
        <dbReference type="Proteomes" id="UP000001054"/>
    </source>
</evidence>
<dbReference type="PROSITE" id="PS51318">
    <property type="entry name" value="TAT"/>
    <property type="match status" value="1"/>
</dbReference>
<dbReference type="OrthoDB" id="9757546at2"/>
<organism evidence="15 16">
    <name type="scientific">Sinorhizobium fredii (strain NBRC 101917 / NGR234)</name>
    <dbReference type="NCBI Taxonomy" id="394"/>
    <lineage>
        <taxon>Bacteria</taxon>
        <taxon>Pseudomonadati</taxon>
        <taxon>Pseudomonadota</taxon>
        <taxon>Alphaproteobacteria</taxon>
        <taxon>Hyphomicrobiales</taxon>
        <taxon>Rhizobiaceae</taxon>
        <taxon>Sinorhizobium/Ensifer group</taxon>
        <taxon>Sinorhizobium</taxon>
    </lineage>
</organism>
<evidence type="ECO:0000256" key="11">
    <source>
        <dbReference type="ARBA" id="ARBA00049340"/>
    </source>
</evidence>
<dbReference type="PATRIC" id="fig|394.7.peg.1844"/>
<feature type="binding site" description="type 1 copper site" evidence="12">
    <location>
        <position position="205"/>
    </location>
    <ligand>
        <name>Cu cation</name>
        <dbReference type="ChEBI" id="CHEBI:23378"/>
        <label>1</label>
    </ligand>
</feature>
<feature type="domain" description="Plastocyanin-like" evidence="14">
    <location>
        <begin position="109"/>
        <end position="219"/>
    </location>
</feature>
<evidence type="ECO:0000256" key="12">
    <source>
        <dbReference type="PIRSR" id="PIRSR601287-1"/>
    </source>
</evidence>
<name>C3KKF3_SINFN</name>
<reference evidence="16" key="1">
    <citation type="journal article" date="2004" name="J. Bacteriol.">
        <title>An evolutionary hot spot: the pNGR234b replicon of Rhizobium sp. strain NGR234.</title>
        <authorList>
            <person name="Streit W.R."/>
            <person name="Schmitz R.A."/>
            <person name="Perret X."/>
            <person name="Staehelin C."/>
            <person name="Deakin W.J."/>
            <person name="Raasch C."/>
            <person name="Liesegang H."/>
            <person name="Broughton W.J."/>
        </authorList>
    </citation>
    <scope>NUCLEOTIDE SEQUENCE [LARGE SCALE GENOMIC DNA]</scope>
    <source>
        <strain evidence="16">NBRC 101917 / NGR234</strain>
    </source>
</reference>
<dbReference type="CDD" id="cd11024">
    <property type="entry name" value="CuRO_1_2DMCO_NIR_like"/>
    <property type="match status" value="1"/>
</dbReference>
<dbReference type="PANTHER" id="PTHR11709:SF394">
    <property type="entry name" value="FI03373P-RELATED"/>
    <property type="match status" value="1"/>
</dbReference>
<evidence type="ECO:0000256" key="3">
    <source>
        <dbReference type="ARBA" id="ARBA00010609"/>
    </source>
</evidence>
<evidence type="ECO:0000256" key="6">
    <source>
        <dbReference type="ARBA" id="ARBA00017290"/>
    </source>
</evidence>
<evidence type="ECO:0000256" key="5">
    <source>
        <dbReference type="ARBA" id="ARBA00011882"/>
    </source>
</evidence>
<comment type="catalytic activity">
    <reaction evidence="11">
        <text>nitric oxide + Fe(III)-[cytochrome c] + H2O = Fe(II)-[cytochrome c] + nitrite + 2 H(+)</text>
        <dbReference type="Rhea" id="RHEA:15233"/>
        <dbReference type="Rhea" id="RHEA-COMP:10350"/>
        <dbReference type="Rhea" id="RHEA-COMP:14399"/>
        <dbReference type="ChEBI" id="CHEBI:15377"/>
        <dbReference type="ChEBI" id="CHEBI:15378"/>
        <dbReference type="ChEBI" id="CHEBI:16301"/>
        <dbReference type="ChEBI" id="CHEBI:16480"/>
        <dbReference type="ChEBI" id="CHEBI:29033"/>
        <dbReference type="ChEBI" id="CHEBI:29034"/>
        <dbReference type="EC" id="1.7.2.1"/>
    </reaction>
</comment>
<evidence type="ECO:0000256" key="1">
    <source>
        <dbReference type="ARBA" id="ARBA00001960"/>
    </source>
</evidence>
<evidence type="ECO:0000256" key="7">
    <source>
        <dbReference type="ARBA" id="ARBA00022723"/>
    </source>
</evidence>
<dbReference type="HOGENOM" id="CLU_031740_0_0_5"/>
<dbReference type="InterPro" id="IPR001287">
    <property type="entry name" value="NO2-reductase_Cu"/>
</dbReference>
<dbReference type="EC" id="1.7.2.1" evidence="5"/>
<dbReference type="GO" id="GO:0050421">
    <property type="term" value="F:nitrite reductase (NO-forming) activity"/>
    <property type="evidence" value="ECO:0007669"/>
    <property type="project" value="UniProtKB-EC"/>
</dbReference>
<evidence type="ECO:0000256" key="10">
    <source>
        <dbReference type="ARBA" id="ARBA00023008"/>
    </source>
</evidence>
<keyword evidence="8" id="KW-0677">Repeat</keyword>
<dbReference type="AlphaFoldDB" id="C3KKF3"/>
<comment type="cofactor">
    <cofactor evidence="2 12">
        <name>Cu(2+)</name>
        <dbReference type="ChEBI" id="CHEBI:29036"/>
    </cofactor>
</comment>
<dbReference type="PANTHER" id="PTHR11709">
    <property type="entry name" value="MULTI-COPPER OXIDASE"/>
    <property type="match status" value="1"/>
</dbReference>
<dbReference type="Gene3D" id="2.60.40.420">
    <property type="entry name" value="Cupredoxins - blue copper proteins"/>
    <property type="match status" value="2"/>
</dbReference>
<keyword evidence="10 12" id="KW-0186">Copper</keyword>
<proteinExistence type="inferred from homology"/>
<sequence>MLRWTQAALSRRSLLLGGGAATIGATTICASKTVAQEGHGDHGAPATVQMSGTTPSQHSAHGAMITVGTVDSDRNGFHPTEILTDWYTGTVTDLPDGRKLRTFEITAEDKEIEIAPGVMFPAWTYNGRVPGPALRATEGERLRIIFRNFGSHPHSMHFHGIHSARMDGVPGAGVIAPGDEFVYEFDARPFGCHLYHCHALPLARHLHKGMYGLFVVDPDPARHPDHQDVAKSRLLGSPENAEWQELAMIMNAFDTNFDGENEFYACNTIAHCYAKEPIRIEKDRPVRIYLVNITEFDPINSFHLHGNFFDYFDQGTTLTPTLRMVDLIMQCQAQRGLLEFTYREHEAGLYMFHAHQSEFTELGWMGMFDVVETLS</sequence>
<comment type="similarity">
    <text evidence="3">Belongs to the multicopper oxidase family.</text>
</comment>
<dbReference type="Pfam" id="PF07732">
    <property type="entry name" value="Cu-oxidase_3"/>
    <property type="match status" value="1"/>
</dbReference>
<dbReference type="PRINTS" id="PR00695">
    <property type="entry name" value="CUNO2RDTASE"/>
</dbReference>
<evidence type="ECO:0000313" key="15">
    <source>
        <dbReference type="EMBL" id="ACP22889.1"/>
    </source>
</evidence>
<dbReference type="Pfam" id="PF07731">
    <property type="entry name" value="Cu-oxidase_2"/>
    <property type="match status" value="1"/>
</dbReference>
<dbReference type="InterPro" id="IPR011706">
    <property type="entry name" value="Cu-oxidase_C"/>
</dbReference>
<dbReference type="RefSeq" id="WP_015887529.1">
    <property type="nucleotide sequence ID" value="NC_012586.1"/>
</dbReference>
<gene>
    <name evidence="15" type="ordered locus">NGR_b14380</name>
</gene>
<feature type="binding site" description="type 1 copper site" evidence="12">
    <location>
        <position position="355"/>
    </location>
    <ligand>
        <name>Cu cation</name>
        <dbReference type="ChEBI" id="CHEBI:23378"/>
        <label>1</label>
    </ligand>
</feature>
<dbReference type="InterPro" id="IPR045087">
    <property type="entry name" value="Cu-oxidase_fam"/>
</dbReference>
<keyword evidence="7 12" id="KW-0479">Metal-binding</keyword>
<evidence type="ECO:0000259" key="14">
    <source>
        <dbReference type="Pfam" id="PF07732"/>
    </source>
</evidence>
<feature type="binding site" description="type 1 copper site" evidence="12">
    <location>
        <position position="154"/>
    </location>
    <ligand>
        <name>Cu cation</name>
        <dbReference type="ChEBI" id="CHEBI:23378"/>
        <label>1</label>
    </ligand>
</feature>
<comment type="subunit">
    <text evidence="4">Homotrimer.</text>
</comment>
<dbReference type="SUPFAM" id="SSF49503">
    <property type="entry name" value="Cupredoxins"/>
    <property type="match status" value="2"/>
</dbReference>
<reference evidence="15 16" key="2">
    <citation type="journal article" date="2009" name="Appl. Environ. Microbiol.">
        <title>Rhizobium sp. strain NGR234 possesses a remarkable number of secretion systems.</title>
        <authorList>
            <person name="Schmeisser C."/>
            <person name="Liesegang H."/>
            <person name="Krysciak D."/>
            <person name="Bakkou N."/>
            <person name="Le Quere A."/>
            <person name="Wollherr A."/>
            <person name="Heinemeyer I."/>
            <person name="Morgenstern B."/>
            <person name="Pommerening-Roeser A."/>
            <person name="Flores M."/>
            <person name="Palacios R."/>
            <person name="Brenner S."/>
            <person name="Gottschalk G."/>
            <person name="Schmitz R.A."/>
            <person name="Broughton W.J."/>
            <person name="Perret X."/>
            <person name="Strittmatter A.W."/>
            <person name="Streit W.R."/>
        </authorList>
    </citation>
    <scope>NUCLEOTIDE SEQUENCE [LARGE SCALE GENOMIC DNA]</scope>
    <source>
        <strain evidence="16">NBRC 101917 / NGR234</strain>
    </source>
</reference>
<feature type="domain" description="Plastocyanin-like" evidence="13">
    <location>
        <begin position="260"/>
        <end position="371"/>
    </location>
</feature>
<accession>C3KKF3</accession>
<evidence type="ECO:0000256" key="2">
    <source>
        <dbReference type="ARBA" id="ARBA00001973"/>
    </source>
</evidence>
<evidence type="ECO:0000256" key="4">
    <source>
        <dbReference type="ARBA" id="ARBA00011233"/>
    </source>
</evidence>
<dbReference type="KEGG" id="rhi:NGR_b14380"/>
<dbReference type="InterPro" id="IPR011707">
    <property type="entry name" value="Cu-oxidase-like_N"/>
</dbReference>
<keyword evidence="16" id="KW-1185">Reference proteome</keyword>
<dbReference type="InterPro" id="IPR006311">
    <property type="entry name" value="TAT_signal"/>
</dbReference>
<evidence type="ECO:0000259" key="13">
    <source>
        <dbReference type="Pfam" id="PF07731"/>
    </source>
</evidence>
<dbReference type="EMBL" id="CP000874">
    <property type="protein sequence ID" value="ACP22889.1"/>
    <property type="molecule type" value="Genomic_DNA"/>
</dbReference>
<feature type="binding site" description="type 1 copper site" evidence="12">
    <location>
        <position position="210"/>
    </location>
    <ligand>
        <name>Cu cation</name>
        <dbReference type="ChEBI" id="CHEBI:23378"/>
        <label>1</label>
    </ligand>
</feature>
<keyword evidence="15" id="KW-0614">Plasmid</keyword>
<evidence type="ECO:0000256" key="8">
    <source>
        <dbReference type="ARBA" id="ARBA00022737"/>
    </source>
</evidence>
<comment type="cofactor">
    <cofactor evidence="1 12">
        <name>Cu(+)</name>
        <dbReference type="ChEBI" id="CHEBI:49552"/>
    </cofactor>
</comment>
<dbReference type="InterPro" id="IPR008972">
    <property type="entry name" value="Cupredoxin"/>
</dbReference>
<dbReference type="GO" id="GO:0005507">
    <property type="term" value="F:copper ion binding"/>
    <property type="evidence" value="ECO:0007669"/>
    <property type="project" value="InterPro"/>
</dbReference>
<dbReference type="Proteomes" id="UP000001054">
    <property type="component" value="Plasmid pNGR234b"/>
</dbReference>